<evidence type="ECO:0000313" key="2">
    <source>
        <dbReference type="EMBL" id="VDN05364.1"/>
    </source>
</evidence>
<dbReference type="GO" id="GO:0006783">
    <property type="term" value="P:heme biosynthetic process"/>
    <property type="evidence" value="ECO:0007669"/>
    <property type="project" value="InterPro"/>
</dbReference>
<evidence type="ECO:0000313" key="3">
    <source>
        <dbReference type="Proteomes" id="UP000271087"/>
    </source>
</evidence>
<dbReference type="EMBL" id="UYRW01018654">
    <property type="protein sequence ID" value="VDN05364.1"/>
    <property type="molecule type" value="Genomic_DNA"/>
</dbReference>
<evidence type="ECO:0000313" key="1">
    <source>
        <dbReference type="EMBL" id="VDN05334.1"/>
    </source>
</evidence>
<dbReference type="WBParaSite" id="nOo.2.0.1.t13770-RA">
    <property type="protein sequence ID" value="nOo.2.0.1.t13770-RA"/>
    <property type="gene ID" value="nOo.2.0.1.g13770"/>
</dbReference>
<dbReference type="WBParaSite" id="nOo.2.0.1.t13773-RA">
    <property type="protein sequence ID" value="nOo.2.0.1.t13773-RA"/>
    <property type="gene ID" value="nOo.2.0.1.g13773"/>
</dbReference>
<dbReference type="OrthoDB" id="5775002at2759"/>
<dbReference type="AlphaFoldDB" id="A0A182F008"/>
<organism evidence="4">
    <name type="scientific">Onchocerca ochengi</name>
    <name type="common">Filarial nematode worm</name>
    <dbReference type="NCBI Taxonomy" id="42157"/>
    <lineage>
        <taxon>Eukaryota</taxon>
        <taxon>Metazoa</taxon>
        <taxon>Ecdysozoa</taxon>
        <taxon>Nematoda</taxon>
        <taxon>Chromadorea</taxon>
        <taxon>Rhabditida</taxon>
        <taxon>Spirurina</taxon>
        <taxon>Spiruromorpha</taxon>
        <taxon>Filarioidea</taxon>
        <taxon>Onchocercidae</taxon>
        <taxon>Onchocerca</taxon>
    </lineage>
</organism>
<evidence type="ECO:0000313" key="5">
    <source>
        <dbReference type="WBParaSite" id="nOo.2.0.1.t13773-RA"/>
    </source>
</evidence>
<dbReference type="EMBL" id="UYRW01018597">
    <property type="protein sequence ID" value="VDN05334.1"/>
    <property type="molecule type" value="Genomic_DNA"/>
</dbReference>
<evidence type="ECO:0000313" key="4">
    <source>
        <dbReference type="WBParaSite" id="nOo.2.0.1.t13770-RA"/>
    </source>
</evidence>
<dbReference type="SUPFAM" id="SSF53800">
    <property type="entry name" value="Chelatase"/>
    <property type="match status" value="1"/>
</dbReference>
<accession>A0A182F008</accession>
<sequence>ELRKKIGVLVVNTGTPSGYGYWPMRRYLQEFLSDRRVVELPRI</sequence>
<dbReference type="Proteomes" id="UP000271087">
    <property type="component" value="Unassembled WGS sequence"/>
</dbReference>
<protein>
    <submittedName>
        <fullName evidence="4 5">Alpha/beta hydrolase</fullName>
    </submittedName>
</protein>
<keyword evidence="3" id="KW-1185">Reference proteome</keyword>
<dbReference type="InterPro" id="IPR001015">
    <property type="entry name" value="Ferrochelatase"/>
</dbReference>
<dbReference type="STRING" id="42157.A0A182F008"/>
<proteinExistence type="predicted"/>
<gene>
    <name evidence="1" type="ORF">NOO_LOCUS13770</name>
    <name evidence="2" type="ORF">NOO_LOCUS13773</name>
</gene>
<dbReference type="GO" id="GO:0004325">
    <property type="term" value="F:ferrochelatase activity"/>
    <property type="evidence" value="ECO:0007669"/>
    <property type="project" value="InterPro"/>
</dbReference>
<dbReference type="Gene3D" id="3.40.50.1400">
    <property type="match status" value="1"/>
</dbReference>
<name>A0A182F008_ONCOC</name>
<reference evidence="4 5" key="1">
    <citation type="submission" date="2016-06" db="UniProtKB">
        <authorList>
            <consortium name="WormBaseParasite"/>
        </authorList>
    </citation>
    <scope>IDENTIFICATION</scope>
</reference>
<reference evidence="1 3" key="2">
    <citation type="submission" date="2018-08" db="EMBL/GenBank/DDBJ databases">
        <authorList>
            <person name="Laetsch R D."/>
            <person name="Stevens L."/>
            <person name="Kumar S."/>
            <person name="Blaxter L. M."/>
        </authorList>
    </citation>
    <scope>NUCLEOTIDE SEQUENCE [LARGE SCALE GENOMIC DNA]</scope>
</reference>
<dbReference type="Pfam" id="PF00762">
    <property type="entry name" value="Ferrochelatase"/>
    <property type="match status" value="1"/>
</dbReference>